<reference evidence="5 6" key="1">
    <citation type="journal article" date="2021" name="Elife">
        <title>Chloroplast acquisition without the gene transfer in kleptoplastic sea slugs, Plakobranchus ocellatus.</title>
        <authorList>
            <person name="Maeda T."/>
            <person name="Takahashi S."/>
            <person name="Yoshida T."/>
            <person name="Shimamura S."/>
            <person name="Takaki Y."/>
            <person name="Nagai Y."/>
            <person name="Toyoda A."/>
            <person name="Suzuki Y."/>
            <person name="Arimoto A."/>
            <person name="Ishii H."/>
            <person name="Satoh N."/>
            <person name="Nishiyama T."/>
            <person name="Hasebe M."/>
            <person name="Maruyama T."/>
            <person name="Minagawa J."/>
            <person name="Obokata J."/>
            <person name="Shigenobu S."/>
        </authorList>
    </citation>
    <scope>NUCLEOTIDE SEQUENCE [LARGE SCALE GENOMIC DNA]</scope>
</reference>
<dbReference type="Gene3D" id="1.10.238.10">
    <property type="entry name" value="EF-hand"/>
    <property type="match status" value="2"/>
</dbReference>
<dbReference type="SUPFAM" id="SSF47473">
    <property type="entry name" value="EF-hand"/>
    <property type="match status" value="1"/>
</dbReference>
<feature type="domain" description="EF-hand" evidence="4">
    <location>
        <begin position="116"/>
        <end position="151"/>
    </location>
</feature>
<dbReference type="AlphaFoldDB" id="A0AAV4ED40"/>
<evidence type="ECO:0000313" key="6">
    <source>
        <dbReference type="Proteomes" id="UP000762676"/>
    </source>
</evidence>
<dbReference type="Proteomes" id="UP000762676">
    <property type="component" value="Unassembled WGS sequence"/>
</dbReference>
<organism evidence="5 6">
    <name type="scientific">Elysia marginata</name>
    <dbReference type="NCBI Taxonomy" id="1093978"/>
    <lineage>
        <taxon>Eukaryota</taxon>
        <taxon>Metazoa</taxon>
        <taxon>Spiralia</taxon>
        <taxon>Lophotrochozoa</taxon>
        <taxon>Mollusca</taxon>
        <taxon>Gastropoda</taxon>
        <taxon>Heterobranchia</taxon>
        <taxon>Euthyneura</taxon>
        <taxon>Panpulmonata</taxon>
        <taxon>Sacoglossa</taxon>
        <taxon>Placobranchoidea</taxon>
        <taxon>Plakobranchidae</taxon>
        <taxon>Elysia</taxon>
    </lineage>
</organism>
<keyword evidence="6" id="KW-1185">Reference proteome</keyword>
<feature type="domain" description="EF-hand" evidence="4">
    <location>
        <begin position="152"/>
        <end position="187"/>
    </location>
</feature>
<dbReference type="SMART" id="SM00054">
    <property type="entry name" value="EFh"/>
    <property type="match status" value="2"/>
</dbReference>
<dbReference type="InterPro" id="IPR011992">
    <property type="entry name" value="EF-hand-dom_pair"/>
</dbReference>
<dbReference type="InterPro" id="IPR002048">
    <property type="entry name" value="EF_hand_dom"/>
</dbReference>
<dbReference type="Pfam" id="PF13499">
    <property type="entry name" value="EF-hand_7"/>
    <property type="match status" value="1"/>
</dbReference>
<dbReference type="FunFam" id="1.10.238.10:FF:000001">
    <property type="entry name" value="Calmodulin 1"/>
    <property type="match status" value="1"/>
</dbReference>
<dbReference type="GO" id="GO:0016460">
    <property type="term" value="C:myosin II complex"/>
    <property type="evidence" value="ECO:0007669"/>
    <property type="project" value="TreeGrafter"/>
</dbReference>
<sequence length="187" mass="21289">MSFPNSGSYNSSKFQSFLKKRQQEELELPARKYGAKPELTSKQKMELSEAFGVFDPRGSGLVEQRSFLLSVQALGYEPKVSDIEEIIAKGTSRGHNETIDFKDYYNLMAAKMTEDDKKEDILIAFKMFSSADTGVITLENLMEIAEELKEDISIEKLQEMIHFADKKGDGTVTYPEFAEMMERPELE</sequence>
<dbReference type="CDD" id="cd00051">
    <property type="entry name" value="EFh"/>
    <property type="match status" value="1"/>
</dbReference>
<dbReference type="PANTHER" id="PTHR23048">
    <property type="entry name" value="MYOSIN LIGHT CHAIN 1, 3"/>
    <property type="match status" value="1"/>
</dbReference>
<evidence type="ECO:0000256" key="2">
    <source>
        <dbReference type="ARBA" id="ARBA00022837"/>
    </source>
</evidence>
<evidence type="ECO:0000259" key="4">
    <source>
        <dbReference type="PROSITE" id="PS50222"/>
    </source>
</evidence>
<keyword evidence="1" id="KW-0677">Repeat</keyword>
<keyword evidence="2" id="KW-0106">Calcium</keyword>
<proteinExistence type="predicted"/>
<dbReference type="EMBL" id="BMAT01000051">
    <property type="protein sequence ID" value="GFR58584.1"/>
    <property type="molecule type" value="Genomic_DNA"/>
</dbReference>
<evidence type="ECO:0000256" key="1">
    <source>
        <dbReference type="ARBA" id="ARBA00022737"/>
    </source>
</evidence>
<accession>A0AAV4ED40</accession>
<dbReference type="InterPro" id="IPR050230">
    <property type="entry name" value="CALM/Myosin/TropC-like"/>
</dbReference>
<comment type="caution">
    <text evidence="5">The sequence shown here is derived from an EMBL/GenBank/DDBJ whole genome shotgun (WGS) entry which is preliminary data.</text>
</comment>
<dbReference type="PROSITE" id="PS50222">
    <property type="entry name" value="EF_HAND_2"/>
    <property type="match status" value="2"/>
</dbReference>
<dbReference type="GO" id="GO:0005509">
    <property type="term" value="F:calcium ion binding"/>
    <property type="evidence" value="ECO:0007669"/>
    <property type="project" value="InterPro"/>
</dbReference>
<evidence type="ECO:0000313" key="5">
    <source>
        <dbReference type="EMBL" id="GFR58584.1"/>
    </source>
</evidence>
<gene>
    <name evidence="5" type="ORF">ElyMa_000034500</name>
</gene>
<protein>
    <submittedName>
        <fullName evidence="5">Centrin-1</fullName>
    </submittedName>
</protein>
<evidence type="ECO:0000256" key="3">
    <source>
        <dbReference type="ARBA" id="ARBA00023179"/>
    </source>
</evidence>
<keyword evidence="3" id="KW-0514">Muscle protein</keyword>
<dbReference type="PANTHER" id="PTHR23048:SF59">
    <property type="entry name" value="EF-HAND SUPERFAMILY PROTEIN"/>
    <property type="match status" value="1"/>
</dbReference>
<name>A0AAV4ED40_9GAST</name>